<dbReference type="InterPro" id="IPR000182">
    <property type="entry name" value="GNAT_dom"/>
</dbReference>
<dbReference type="SUPFAM" id="SSF55729">
    <property type="entry name" value="Acyl-CoA N-acyltransferases (Nat)"/>
    <property type="match status" value="1"/>
</dbReference>
<organism evidence="2 3">
    <name type="scientific">Grimontia sedimenti</name>
    <dbReference type="NCBI Taxonomy" id="2711294"/>
    <lineage>
        <taxon>Bacteria</taxon>
        <taxon>Pseudomonadati</taxon>
        <taxon>Pseudomonadota</taxon>
        <taxon>Gammaproteobacteria</taxon>
        <taxon>Vibrionales</taxon>
        <taxon>Vibrionaceae</taxon>
        <taxon>Grimontia</taxon>
    </lineage>
</organism>
<dbReference type="EMBL" id="JAALDL010000001">
    <property type="protein sequence ID" value="NGN96106.1"/>
    <property type="molecule type" value="Genomic_DNA"/>
</dbReference>
<dbReference type="InterPro" id="IPR052523">
    <property type="entry name" value="Trichothecene_AcTrans"/>
</dbReference>
<dbReference type="PANTHER" id="PTHR42791:SF2">
    <property type="entry name" value="N-ACETYLTRANSFERASE DOMAIN-CONTAINING PROTEIN"/>
    <property type="match status" value="1"/>
</dbReference>
<feature type="domain" description="N-acetyltransferase" evidence="1">
    <location>
        <begin position="4"/>
        <end position="146"/>
    </location>
</feature>
<dbReference type="CDD" id="cd04301">
    <property type="entry name" value="NAT_SF"/>
    <property type="match status" value="1"/>
</dbReference>
<dbReference type="Proteomes" id="UP000473008">
    <property type="component" value="Unassembled WGS sequence"/>
</dbReference>
<gene>
    <name evidence="2" type="ORF">G5S52_00105</name>
</gene>
<dbReference type="GO" id="GO:0016747">
    <property type="term" value="F:acyltransferase activity, transferring groups other than amino-acyl groups"/>
    <property type="evidence" value="ECO:0007669"/>
    <property type="project" value="InterPro"/>
</dbReference>
<evidence type="ECO:0000313" key="2">
    <source>
        <dbReference type="EMBL" id="NGN96106.1"/>
    </source>
</evidence>
<dbReference type="RefSeq" id="WP_165011267.1">
    <property type="nucleotide sequence ID" value="NZ_JAALDL010000001.1"/>
</dbReference>
<dbReference type="Pfam" id="PF13508">
    <property type="entry name" value="Acetyltransf_7"/>
    <property type="match status" value="1"/>
</dbReference>
<dbReference type="InterPro" id="IPR016181">
    <property type="entry name" value="Acyl_CoA_acyltransferase"/>
</dbReference>
<accession>A0A6M1R7J9</accession>
<dbReference type="AlphaFoldDB" id="A0A6M1R7J9"/>
<dbReference type="Gene3D" id="3.40.630.30">
    <property type="match status" value="1"/>
</dbReference>
<evidence type="ECO:0000313" key="3">
    <source>
        <dbReference type="Proteomes" id="UP000473008"/>
    </source>
</evidence>
<reference evidence="2 3" key="1">
    <citation type="submission" date="2020-02" db="EMBL/GenBank/DDBJ databases">
        <title>The draft genome of Grimontia sedimenta sp. nov., isolated from benthic sediments near coral reefs south of Kuwait.</title>
        <authorList>
            <person name="Mahmoud H.M."/>
            <person name="Jose L."/>
            <person name="Eapen S."/>
        </authorList>
    </citation>
    <scope>NUCLEOTIDE SEQUENCE [LARGE SCALE GENOMIC DNA]</scope>
    <source>
        <strain evidence="2 3">S25</strain>
    </source>
</reference>
<dbReference type="PANTHER" id="PTHR42791">
    <property type="entry name" value="GNAT FAMILY ACETYLTRANSFERASE"/>
    <property type="match status" value="1"/>
</dbReference>
<evidence type="ECO:0000259" key="1">
    <source>
        <dbReference type="PROSITE" id="PS51186"/>
    </source>
</evidence>
<name>A0A6M1R7J9_9GAMM</name>
<comment type="caution">
    <text evidence="2">The sequence shown here is derived from an EMBL/GenBank/DDBJ whole genome shotgun (WGS) entry which is preliminary data.</text>
</comment>
<keyword evidence="2" id="KW-0808">Transferase</keyword>
<keyword evidence="3" id="KW-1185">Reference proteome</keyword>
<dbReference type="PROSITE" id="PS51186">
    <property type="entry name" value="GNAT"/>
    <property type="match status" value="1"/>
</dbReference>
<proteinExistence type="predicted"/>
<protein>
    <submittedName>
        <fullName evidence="2">GNAT family N-acetyltransferase</fullName>
    </submittedName>
</protein>
<sequence length="147" mass="17392">MKAITHRLATIEDYEFLLEVKKQAEGEVVEAVFGWDDDVQRRIHQEEWEDAIPQVIELDSERIGSFLLQKYDDHYYFRRFFVWPEYQGKGIGSSILQACLDKADSEGLPVKLSYLQGNRVSALYQHFGFTYVNEDEHFVYMERRVKS</sequence>